<protein>
    <recommendedName>
        <fullName evidence="2">NADH dehydrogenase [ubiquinone] 1 alpha subcomplex assembly factor 3</fullName>
    </recommendedName>
</protein>
<accession>A0ABM0JEM6</accession>
<dbReference type="PANTHER" id="PTHR21192">
    <property type="entry name" value="NUCLEAR PROTEIN E3-3"/>
    <property type="match status" value="1"/>
</dbReference>
<dbReference type="SUPFAM" id="SSF64076">
    <property type="entry name" value="MTH938-like"/>
    <property type="match status" value="1"/>
</dbReference>
<dbReference type="Proteomes" id="UP000694888">
    <property type="component" value="Unplaced"/>
</dbReference>
<dbReference type="PANTHER" id="PTHR21192:SF2">
    <property type="entry name" value="NADH DEHYDROGENASE [UBIQUINONE] 1 ALPHA SUBCOMPLEX ASSEMBLY FACTOR 3"/>
    <property type="match status" value="1"/>
</dbReference>
<comment type="subcellular location">
    <subcellularLocation>
        <location evidence="1">Mitochondrion</location>
    </subcellularLocation>
</comment>
<dbReference type="Gene3D" id="3.40.1230.10">
    <property type="entry name" value="MTH938-like"/>
    <property type="match status" value="1"/>
</dbReference>
<dbReference type="InterPro" id="IPR034095">
    <property type="entry name" value="NDUF3"/>
</dbReference>
<dbReference type="CDD" id="cd05125">
    <property type="entry name" value="Mth938_2P1-like"/>
    <property type="match status" value="1"/>
</dbReference>
<feature type="region of interest" description="Disordered" evidence="5">
    <location>
        <begin position="233"/>
        <end position="266"/>
    </location>
</feature>
<keyword evidence="3" id="KW-0496">Mitochondrion</keyword>
<evidence type="ECO:0000313" key="7">
    <source>
        <dbReference type="RefSeq" id="XP_005091993.2"/>
    </source>
</evidence>
<evidence type="ECO:0000256" key="2">
    <source>
        <dbReference type="ARBA" id="ARBA00021776"/>
    </source>
</evidence>
<dbReference type="Pfam" id="PF04430">
    <property type="entry name" value="DUF498"/>
    <property type="match status" value="1"/>
</dbReference>
<dbReference type="RefSeq" id="XP_005091993.2">
    <property type="nucleotide sequence ID" value="XM_005091936.3"/>
</dbReference>
<comment type="similarity">
    <text evidence="4">Belongs to the NDUFAF3 family.</text>
</comment>
<evidence type="ECO:0000256" key="1">
    <source>
        <dbReference type="ARBA" id="ARBA00004173"/>
    </source>
</evidence>
<evidence type="ECO:0000256" key="5">
    <source>
        <dbReference type="SAM" id="MobiDB-lite"/>
    </source>
</evidence>
<organism evidence="6 7">
    <name type="scientific">Aplysia californica</name>
    <name type="common">California sea hare</name>
    <dbReference type="NCBI Taxonomy" id="6500"/>
    <lineage>
        <taxon>Eukaryota</taxon>
        <taxon>Metazoa</taxon>
        <taxon>Spiralia</taxon>
        <taxon>Lophotrochozoa</taxon>
        <taxon>Mollusca</taxon>
        <taxon>Gastropoda</taxon>
        <taxon>Heterobranchia</taxon>
        <taxon>Euthyneura</taxon>
        <taxon>Tectipleura</taxon>
        <taxon>Aplysiida</taxon>
        <taxon>Aplysioidea</taxon>
        <taxon>Aplysiidae</taxon>
        <taxon>Aplysia</taxon>
    </lineage>
</organism>
<keyword evidence="6" id="KW-1185">Reference proteome</keyword>
<dbReference type="InterPro" id="IPR036748">
    <property type="entry name" value="MTH938-like_sf"/>
</dbReference>
<proteinExistence type="inferred from homology"/>
<gene>
    <name evidence="7" type="primary">LOC101852600</name>
</gene>
<dbReference type="GeneID" id="101852600"/>
<dbReference type="InterPro" id="IPR007523">
    <property type="entry name" value="NDUFAF3/AAMDC"/>
</dbReference>
<sequence length="266" mass="30206">MPQNCYFPSVIHFTFVTTQSTMSPTGLFAPSLCRTFSGLLSRRIVLQTSTSVRHHNFDGEAYSKTNISLMTKEDETHTYVEAFSPYGFRLTSGFRVLGPCALFPRAVLHWNVSSADKITPESLSLFCLLEPKPDILIIGKGDWDATVNKEIIRYLRSKKINVEILPTEQACSTFNFLNSERRVVAAGLIPPLQMADQEDFTLDTDTGMSLLDGSTESLEDPQTRKTMEMFKEKGIMDTFVESERQRKRSSGRHRPWEQTNEDSEKK</sequence>
<evidence type="ECO:0000313" key="6">
    <source>
        <dbReference type="Proteomes" id="UP000694888"/>
    </source>
</evidence>
<evidence type="ECO:0000256" key="3">
    <source>
        <dbReference type="ARBA" id="ARBA00023128"/>
    </source>
</evidence>
<name>A0ABM0JEM6_APLCA</name>
<reference evidence="7" key="1">
    <citation type="submission" date="2025-08" db="UniProtKB">
        <authorList>
            <consortium name="RefSeq"/>
        </authorList>
    </citation>
    <scope>IDENTIFICATION</scope>
</reference>
<evidence type="ECO:0000256" key="4">
    <source>
        <dbReference type="ARBA" id="ARBA00049984"/>
    </source>
</evidence>